<dbReference type="SUPFAM" id="SSF53850">
    <property type="entry name" value="Periplasmic binding protein-like II"/>
    <property type="match status" value="1"/>
</dbReference>
<evidence type="ECO:0000256" key="3">
    <source>
        <dbReference type="PIRSR" id="PIRSR002825-1"/>
    </source>
</evidence>
<reference evidence="6" key="1">
    <citation type="submission" date="2017-01" db="EMBL/GenBank/DDBJ databases">
        <authorList>
            <person name="Varghese N."/>
            <person name="Submissions S."/>
        </authorList>
    </citation>
    <scope>NUCLEOTIDE SEQUENCE [LARGE SCALE GENOMIC DNA]</scope>
    <source>
        <strain evidence="6">DSM 18714</strain>
    </source>
</reference>
<feature type="signal peptide" evidence="4">
    <location>
        <begin position="1"/>
        <end position="35"/>
    </location>
</feature>
<sequence>MPPVRSFFTLARRMTRPGAVLAALAGTTAAVPALADVNVYSHRQPELVEPLFAAFTAETGIPVNVAFVDKGMVERLRAEGDRSPADLVMTVDIARLSQVVAAGVTQPVQSDVLDAAIPAELRDPEGHWFALTTRARIVYASKDRVPAGTVTTYEDLADPKWKGRICTRPFTADYNVALTAAYLLHHGEAATRDWLTGLRANLVRKPEGNDRAQVRAIWAGQCDLSLGNTYYMGEMLESPQDAEAARAVRVDFATFEGAGTHLNVSGVAMTRAAPNRDAALKLMEFLVSDEAQRIYAETNHEFPVKPGVPSSEVVASWGPFTPDSLGLADIAQARAEALRLIESLDFDG</sequence>
<evidence type="ECO:0000313" key="6">
    <source>
        <dbReference type="Proteomes" id="UP000186098"/>
    </source>
</evidence>
<name>A0A1N7M2F0_9RHOB</name>
<comment type="similarity">
    <text evidence="1">Belongs to the bacterial solute-binding protein 1 family.</text>
</comment>
<organism evidence="5 6">
    <name type="scientific">Phaeovulum vinaykumarii</name>
    <dbReference type="NCBI Taxonomy" id="407234"/>
    <lineage>
        <taxon>Bacteria</taxon>
        <taxon>Pseudomonadati</taxon>
        <taxon>Pseudomonadota</taxon>
        <taxon>Alphaproteobacteria</taxon>
        <taxon>Rhodobacterales</taxon>
        <taxon>Paracoccaceae</taxon>
        <taxon>Phaeovulum</taxon>
    </lineage>
</organism>
<keyword evidence="3" id="KW-0479">Metal-binding</keyword>
<dbReference type="PIRSF" id="PIRSF002825">
    <property type="entry name" value="CfbpA"/>
    <property type="match status" value="1"/>
</dbReference>
<dbReference type="GO" id="GO:0030288">
    <property type="term" value="C:outer membrane-bounded periplasmic space"/>
    <property type="evidence" value="ECO:0007669"/>
    <property type="project" value="TreeGrafter"/>
</dbReference>
<dbReference type="EMBL" id="FTOM01000005">
    <property type="protein sequence ID" value="SIS80285.1"/>
    <property type="molecule type" value="Genomic_DNA"/>
</dbReference>
<dbReference type="AlphaFoldDB" id="A0A1N7M2F0"/>
<keyword evidence="6" id="KW-1185">Reference proteome</keyword>
<feature type="chain" id="PRO_5012613895" evidence="4">
    <location>
        <begin position="36"/>
        <end position="348"/>
    </location>
</feature>
<gene>
    <name evidence="5" type="ORF">SAMN05421795_105100</name>
</gene>
<proteinExistence type="inferred from homology"/>
<dbReference type="InterPro" id="IPR026045">
    <property type="entry name" value="Ferric-bd"/>
</dbReference>
<accession>A0A1N7M2F0</accession>
<dbReference type="Gene3D" id="3.40.190.10">
    <property type="entry name" value="Periplasmic binding protein-like II"/>
    <property type="match status" value="2"/>
</dbReference>
<dbReference type="Proteomes" id="UP000186098">
    <property type="component" value="Unassembled WGS sequence"/>
</dbReference>
<dbReference type="PANTHER" id="PTHR30006:SF15">
    <property type="entry name" value="IRON-UTILIZATION PERIPLASMIC PROTEIN"/>
    <property type="match status" value="1"/>
</dbReference>
<evidence type="ECO:0000256" key="4">
    <source>
        <dbReference type="SAM" id="SignalP"/>
    </source>
</evidence>
<dbReference type="Pfam" id="PF13343">
    <property type="entry name" value="SBP_bac_6"/>
    <property type="match status" value="1"/>
</dbReference>
<evidence type="ECO:0000256" key="2">
    <source>
        <dbReference type="ARBA" id="ARBA00022729"/>
    </source>
</evidence>
<dbReference type="STRING" id="407234.SAMN05421795_105100"/>
<evidence type="ECO:0000313" key="5">
    <source>
        <dbReference type="EMBL" id="SIS80285.1"/>
    </source>
</evidence>
<dbReference type="PANTHER" id="PTHR30006">
    <property type="entry name" value="THIAMINE-BINDING PERIPLASMIC PROTEIN-RELATED"/>
    <property type="match status" value="1"/>
</dbReference>
<evidence type="ECO:0000256" key="1">
    <source>
        <dbReference type="ARBA" id="ARBA00008520"/>
    </source>
</evidence>
<dbReference type="CDD" id="cd13542">
    <property type="entry name" value="PBP2_FutA1_ilke"/>
    <property type="match status" value="1"/>
</dbReference>
<keyword evidence="3" id="KW-0408">Iron</keyword>
<protein>
    <submittedName>
        <fullName evidence="5">Iron(III) transport system substrate-binding protein</fullName>
    </submittedName>
</protein>
<feature type="binding site" evidence="3">
    <location>
        <position position="230"/>
    </location>
    <ligand>
        <name>Fe cation</name>
        <dbReference type="ChEBI" id="CHEBI:24875"/>
    </ligand>
</feature>
<dbReference type="GO" id="GO:0046872">
    <property type="term" value="F:metal ion binding"/>
    <property type="evidence" value="ECO:0007669"/>
    <property type="project" value="UniProtKB-KW"/>
</dbReference>
<keyword evidence="2 4" id="KW-0732">Signal</keyword>
<feature type="binding site" evidence="3">
    <location>
        <position position="231"/>
    </location>
    <ligand>
        <name>Fe cation</name>
        <dbReference type="ChEBI" id="CHEBI:24875"/>
    </ligand>
</feature>